<accession>Q8T943</accession>
<organism evidence="1">
    <name type="scientific">Drosophila melanogaster</name>
    <name type="common">Fruit fly</name>
    <dbReference type="NCBI Taxonomy" id="7227"/>
    <lineage>
        <taxon>Eukaryota</taxon>
        <taxon>Metazoa</taxon>
        <taxon>Ecdysozoa</taxon>
        <taxon>Arthropoda</taxon>
        <taxon>Hexapoda</taxon>
        <taxon>Insecta</taxon>
        <taxon>Pterygota</taxon>
        <taxon>Neoptera</taxon>
        <taxon>Endopterygota</taxon>
        <taxon>Diptera</taxon>
        <taxon>Brachycera</taxon>
        <taxon>Muscomorpha</taxon>
        <taxon>Ephydroidea</taxon>
        <taxon>Drosophilidae</taxon>
        <taxon>Drosophila</taxon>
        <taxon>Sophophora</taxon>
    </lineage>
</organism>
<dbReference type="UCSC" id="CG30055-RA">
    <property type="organism name" value="d. melanogaster"/>
</dbReference>
<name>Q8T943_DROME</name>
<protein>
    <submittedName>
        <fullName evidence="1">GM14547p</fullName>
    </submittedName>
</protein>
<evidence type="ECO:0000313" key="1">
    <source>
        <dbReference type="EMBL" id="AAL48483.1"/>
    </source>
</evidence>
<dbReference type="EMBL" id="AY070861">
    <property type="protein sequence ID" value="AAL48483.1"/>
    <property type="molecule type" value="mRNA"/>
</dbReference>
<proteinExistence type="evidence at transcript level"/>
<dbReference type="AlphaFoldDB" id="Q8T943"/>
<sequence length="56" mass="6267">METLQLSIRLAHCAMKKMQRGRRIRESLSLCETPAAIGNANPPSTFQLESSKFTCN</sequence>
<reference evidence="1" key="1">
    <citation type="submission" date="2001-12" db="EMBL/GenBank/DDBJ databases">
        <authorList>
            <person name="Stapleton M."/>
            <person name="Brokstein P."/>
            <person name="Hong L."/>
            <person name="Agbayani A."/>
            <person name="Carlson J."/>
            <person name="Champe M."/>
            <person name="Chavez C."/>
            <person name="Dorsett V."/>
            <person name="Dresnek D."/>
            <person name="Farfan D."/>
            <person name="Frise E."/>
            <person name="George R."/>
            <person name="Gonzalez M."/>
            <person name="Guarin H."/>
            <person name="Kronmiller B."/>
            <person name="Li P."/>
            <person name="Liao G."/>
            <person name="Miranda A."/>
            <person name="Mungall C.J."/>
            <person name="Nunoo J."/>
            <person name="Pacleb J."/>
            <person name="Paragas V."/>
            <person name="Park S."/>
            <person name="Patel S."/>
            <person name="Phouanenavong S."/>
            <person name="Wan K."/>
            <person name="Yu C."/>
            <person name="Lewis S.E."/>
            <person name="Rubin G.M."/>
            <person name="Celniker S."/>
        </authorList>
    </citation>
    <scope>NUCLEOTIDE SEQUENCE</scope>
</reference>